<dbReference type="GO" id="GO:0016651">
    <property type="term" value="F:oxidoreductase activity, acting on NAD(P)H"/>
    <property type="evidence" value="ECO:0007669"/>
    <property type="project" value="TreeGrafter"/>
</dbReference>
<keyword evidence="1" id="KW-0521">NADP</keyword>
<evidence type="ECO:0000313" key="7">
    <source>
        <dbReference type="Proteomes" id="UP000189735"/>
    </source>
</evidence>
<evidence type="ECO:0000313" key="5">
    <source>
        <dbReference type="EMBL" id="SKB03265.1"/>
    </source>
</evidence>
<accession>A0A1T4YPS4</accession>
<dbReference type="NCBIfam" id="TIGR02824">
    <property type="entry name" value="quinone_pig3"/>
    <property type="match status" value="1"/>
</dbReference>
<dbReference type="SUPFAM" id="SSF50129">
    <property type="entry name" value="GroES-like"/>
    <property type="match status" value="1"/>
</dbReference>
<evidence type="ECO:0000259" key="3">
    <source>
        <dbReference type="SMART" id="SM00829"/>
    </source>
</evidence>
<reference evidence="7" key="4">
    <citation type="submission" date="2017-02" db="EMBL/GenBank/DDBJ databases">
        <authorList>
            <person name="Varghese N."/>
            <person name="Submissions S."/>
        </authorList>
    </citation>
    <scope>NUCLEOTIDE SEQUENCE [LARGE SCALE GENOMIC DNA]</scope>
    <source>
        <strain evidence="7">VKM Ac-2052</strain>
    </source>
</reference>
<feature type="domain" description="Enoyl reductase (ER)" evidence="3">
    <location>
        <begin position="10"/>
        <end position="322"/>
    </location>
</feature>
<dbReference type="InterPro" id="IPR020843">
    <property type="entry name" value="ER"/>
</dbReference>
<dbReference type="PANTHER" id="PTHR48106:SF8">
    <property type="entry name" value="OS02G0805600 PROTEIN"/>
    <property type="match status" value="1"/>
</dbReference>
<name>A0A1T4YPS4_9MICO</name>
<dbReference type="Pfam" id="PF00107">
    <property type="entry name" value="ADH_zinc_N"/>
    <property type="match status" value="1"/>
</dbReference>
<dbReference type="AlphaFoldDB" id="A0A1T4YPS4"/>
<sequence length="325" mass="33940">MRAITLPQFGDPSVLTVAEVIEPPVGPSDVRIDVVGAGVNGADISQRRGSYPPPSGAPLWPGLEVSGIVSATGDDVSEWRVGDEVCALLPGGGYAERAVVDQGLVLPVPAGVSLLDAAALPEVAATVWSNVFMSAELSSTEAFLVHGGSSGIGAMAIQIAAARGSRVFATVGSAEKVAFAEQLGAIGINYREQDFVEVVNHEMGGTGVDVILDMVGGDYIGRDIRALAVGGRVMVIANQSGDTSSFNVGSLMIKRGRVWATTLRARPLAERAAIIASVRESVWPLIEQGLVKPTVDSVFTPDQATDAHRRMESSAHMGKILLQFR</sequence>
<dbReference type="GO" id="GO:0070402">
    <property type="term" value="F:NADPH binding"/>
    <property type="evidence" value="ECO:0007669"/>
    <property type="project" value="TreeGrafter"/>
</dbReference>
<dbReference type="SUPFAM" id="SSF51735">
    <property type="entry name" value="NAD(P)-binding Rossmann-fold domains"/>
    <property type="match status" value="1"/>
</dbReference>
<dbReference type="Gene3D" id="3.90.180.10">
    <property type="entry name" value="Medium-chain alcohol dehydrogenases, catalytic domain"/>
    <property type="match status" value="1"/>
</dbReference>
<dbReference type="RefSeq" id="WP_044443677.1">
    <property type="nucleotide sequence ID" value="NZ_FUYG01000015.1"/>
</dbReference>
<dbReference type="SMART" id="SM00829">
    <property type="entry name" value="PKS_ER"/>
    <property type="match status" value="1"/>
</dbReference>
<dbReference type="InterPro" id="IPR013154">
    <property type="entry name" value="ADH-like_N"/>
</dbReference>
<dbReference type="InterPro" id="IPR014189">
    <property type="entry name" value="Quinone_OxRdtase_PIG3"/>
</dbReference>
<evidence type="ECO:0000313" key="6">
    <source>
        <dbReference type="Proteomes" id="UP000032503"/>
    </source>
</evidence>
<proteinExistence type="predicted"/>
<evidence type="ECO:0000313" key="4">
    <source>
        <dbReference type="EMBL" id="KJC62951.1"/>
    </source>
</evidence>
<dbReference type="EMBL" id="FUYG01000015">
    <property type="protein sequence ID" value="SKB03265.1"/>
    <property type="molecule type" value="Genomic_DNA"/>
</dbReference>
<keyword evidence="6" id="KW-1185">Reference proteome</keyword>
<gene>
    <name evidence="5" type="ORF">SAMN06295879_3688</name>
    <name evidence="4" type="ORF">TZ00_17420</name>
</gene>
<dbReference type="EMBL" id="JYFC01000010">
    <property type="protein sequence ID" value="KJC62951.1"/>
    <property type="molecule type" value="Genomic_DNA"/>
</dbReference>
<dbReference type="Pfam" id="PF08240">
    <property type="entry name" value="ADH_N"/>
    <property type="match status" value="1"/>
</dbReference>
<dbReference type="Proteomes" id="UP000032503">
    <property type="component" value="Unassembled WGS sequence"/>
</dbReference>
<reference evidence="4 6" key="1">
    <citation type="journal article" date="2001" name="Int. J. Syst. Evol. Microbiol.">
        <title>Agreia bicolorata gen. nov., sp. nov., to accommodate actinobacteria isolated from narrow reed grass infected by the nematode Heteroanguina graminophila.</title>
        <authorList>
            <person name="Evtushenko L.I."/>
            <person name="Dorofeeva L.V."/>
            <person name="Dobrovolskaya T.G."/>
            <person name="Streshinskaya G.M."/>
            <person name="Subbotin S.A."/>
            <person name="Tiedje J.M."/>
        </authorList>
    </citation>
    <scope>NUCLEOTIDE SEQUENCE [LARGE SCALE GENOMIC DNA]</scope>
    <source>
        <strain evidence="4 6">VKM Ac-1804</strain>
    </source>
</reference>
<protein>
    <submittedName>
        <fullName evidence="4">NADPH:quinone oxidoreductase</fullName>
    </submittedName>
    <submittedName>
        <fullName evidence="5">Putative NAD(P)H quinone oxidoreductase, PIG3 family</fullName>
    </submittedName>
</protein>
<dbReference type="InterPro" id="IPR011032">
    <property type="entry name" value="GroES-like_sf"/>
</dbReference>
<dbReference type="InterPro" id="IPR013149">
    <property type="entry name" value="ADH-like_C"/>
</dbReference>
<dbReference type="PANTHER" id="PTHR48106">
    <property type="entry name" value="QUINONE OXIDOREDUCTASE PIG3-RELATED"/>
    <property type="match status" value="1"/>
</dbReference>
<dbReference type="CDD" id="cd05276">
    <property type="entry name" value="p53_inducible_oxidoreductase"/>
    <property type="match status" value="1"/>
</dbReference>
<evidence type="ECO:0000256" key="2">
    <source>
        <dbReference type="ARBA" id="ARBA00023002"/>
    </source>
</evidence>
<reference evidence="4" key="2">
    <citation type="submission" date="2015-02" db="EMBL/GenBank/DDBJ databases">
        <authorList>
            <person name="Vasilyev I.Y."/>
            <person name="Siniagina M.N."/>
            <person name="Malanin S.Y."/>
            <person name="Boulygina E.A."/>
            <person name="Grygoryeva T.V."/>
            <person name="Yarullina D.R."/>
            <person name="Ilinskaya O.N."/>
        </authorList>
    </citation>
    <scope>NUCLEOTIDE SEQUENCE</scope>
    <source>
        <strain evidence="4">VKM Ac-1804</strain>
    </source>
</reference>
<dbReference type="Gene3D" id="3.40.50.720">
    <property type="entry name" value="NAD(P)-binding Rossmann-like Domain"/>
    <property type="match status" value="1"/>
</dbReference>
<organism evidence="5 7">
    <name type="scientific">Agreia bicolorata</name>
    <dbReference type="NCBI Taxonomy" id="110935"/>
    <lineage>
        <taxon>Bacteria</taxon>
        <taxon>Bacillati</taxon>
        <taxon>Actinomycetota</taxon>
        <taxon>Actinomycetes</taxon>
        <taxon>Micrococcales</taxon>
        <taxon>Microbacteriaceae</taxon>
        <taxon>Agreia</taxon>
    </lineage>
</organism>
<dbReference type="Proteomes" id="UP000189735">
    <property type="component" value="Unassembled WGS sequence"/>
</dbReference>
<keyword evidence="2" id="KW-0560">Oxidoreductase</keyword>
<evidence type="ECO:0000256" key="1">
    <source>
        <dbReference type="ARBA" id="ARBA00022857"/>
    </source>
</evidence>
<reference evidence="5" key="3">
    <citation type="submission" date="2017-02" db="EMBL/GenBank/DDBJ databases">
        <authorList>
            <person name="Peterson S.W."/>
        </authorList>
    </citation>
    <scope>NUCLEOTIDE SEQUENCE [LARGE SCALE GENOMIC DNA]</scope>
    <source>
        <strain evidence="5">VKM Ac-2052</strain>
    </source>
</reference>
<dbReference type="InterPro" id="IPR036291">
    <property type="entry name" value="NAD(P)-bd_dom_sf"/>
</dbReference>